<organism evidence="1 2">
    <name type="scientific">Methanococcus maripaludis</name>
    <name type="common">Methanococcus deltae</name>
    <dbReference type="NCBI Taxonomy" id="39152"/>
    <lineage>
        <taxon>Archaea</taxon>
        <taxon>Methanobacteriati</taxon>
        <taxon>Methanobacteriota</taxon>
        <taxon>Methanomada group</taxon>
        <taxon>Methanococci</taxon>
        <taxon>Methanococcales</taxon>
        <taxon>Methanococcaceae</taxon>
        <taxon>Methanococcus</taxon>
    </lineage>
</organism>
<dbReference type="AlphaFoldDB" id="A0A7J9NX17"/>
<evidence type="ECO:0000313" key="2">
    <source>
        <dbReference type="Proteomes" id="UP000564425"/>
    </source>
</evidence>
<proteinExistence type="predicted"/>
<comment type="caution">
    <text evidence="1">The sequence shown here is derived from an EMBL/GenBank/DDBJ whole genome shotgun (WGS) entry which is preliminary data.</text>
</comment>
<reference evidence="1 2" key="1">
    <citation type="submission" date="2020-07" db="EMBL/GenBank/DDBJ databases">
        <title>Genomic Encyclopedia of Type Strains, Phase IV (KMG-V): Genome sequencing to study the core and pangenomes of soil and plant-associated prokaryotes.</title>
        <authorList>
            <person name="Whitman W."/>
        </authorList>
    </citation>
    <scope>NUCLEOTIDE SEQUENCE [LARGE SCALE GENOMIC DNA]</scope>
    <source>
        <strain evidence="1 2">A1</strain>
    </source>
</reference>
<evidence type="ECO:0000313" key="1">
    <source>
        <dbReference type="EMBL" id="MBA2851841.1"/>
    </source>
</evidence>
<dbReference type="EMBL" id="JACDUH010000003">
    <property type="protein sequence ID" value="MBA2851841.1"/>
    <property type="molecule type" value="Genomic_DNA"/>
</dbReference>
<gene>
    <name evidence="1" type="ORF">HNP86_002000</name>
</gene>
<protein>
    <submittedName>
        <fullName evidence="1">Uncharacterized protein</fullName>
    </submittedName>
</protein>
<dbReference type="RefSeq" id="WP_181501660.1">
    <property type="nucleotide sequence ID" value="NZ_JACDUH010000003.1"/>
</dbReference>
<name>A0A7J9NX17_METMI</name>
<dbReference type="Proteomes" id="UP000564425">
    <property type="component" value="Unassembled WGS sequence"/>
</dbReference>
<accession>A0A7J9NX17</accession>
<sequence length="211" mass="24718">MILPKNVSTFDKIVNIRSTFTCFDHHITSVLTNDEIYHIVTHMPLKINPDINDNIPYEVLHQYLLHMFDVKHGMGIFSDMDDAYNHASHLPPHANCQFNDVMSFRTDESSKVFHVAGLPYVLDRVSLAKKLVNMETGLVMYSHRDTYIADRNIACPLFRDYIIDKGVIKRIDDDMITKPLRYIDFEELYMYMSCPVWMEYPLYPTFLQGIK</sequence>